<keyword evidence="3" id="KW-0378">Hydrolase</keyword>
<evidence type="ECO:0000256" key="2">
    <source>
        <dbReference type="ARBA" id="ARBA00022670"/>
    </source>
</evidence>
<organism evidence="7 8">
    <name type="scientific">Clostridium niameyense</name>
    <dbReference type="NCBI Taxonomy" id="1622073"/>
    <lineage>
        <taxon>Bacteria</taxon>
        <taxon>Bacillati</taxon>
        <taxon>Bacillota</taxon>
        <taxon>Clostridia</taxon>
        <taxon>Eubacteriales</taxon>
        <taxon>Clostridiaceae</taxon>
        <taxon>Clostridium</taxon>
    </lineage>
</organism>
<dbReference type="PANTHER" id="PTHR39178">
    <property type="entry name" value="HYPOTHETICAL RIBOSOME-ASSOCIATED PROTEIN"/>
    <property type="match status" value="1"/>
</dbReference>
<dbReference type="InterPro" id="IPR036764">
    <property type="entry name" value="Peptidase_Prp_sf"/>
</dbReference>
<keyword evidence="2 7" id="KW-0645">Protease</keyword>
<protein>
    <recommendedName>
        <fullName evidence="6">Ribosomal processing cysteine protease Prp</fullName>
    </recommendedName>
</protein>
<dbReference type="InterPro" id="IPR007422">
    <property type="entry name" value="Peptidase_Prp"/>
</dbReference>
<dbReference type="EMBL" id="SXDP01000001">
    <property type="protein sequence ID" value="NEZ45675.1"/>
    <property type="molecule type" value="Genomic_DNA"/>
</dbReference>
<keyword evidence="8" id="KW-1185">Reference proteome</keyword>
<reference evidence="7 8" key="1">
    <citation type="submission" date="2019-04" db="EMBL/GenBank/DDBJ databases">
        <title>Genome sequencing of Clostridium botulinum Groups I-IV and Clostridium butyricum.</title>
        <authorList>
            <person name="Brunt J."/>
            <person name="Van Vliet A.H.M."/>
            <person name="Stringer S.C."/>
            <person name="Carter A.T."/>
            <person name="Peck M.W."/>
        </authorList>
    </citation>
    <scope>NUCLEOTIDE SEQUENCE [LARGE SCALE GENOMIC DNA]</scope>
    <source>
        <strain evidence="7 8">IFR 18/094</strain>
    </source>
</reference>
<name>A0A6M0R695_9CLOT</name>
<sequence length="108" mass="11799">MVEAVFKKSNNKIVSVLVSGHAESVNEGYDMVCTAISAISITIANGITEVMNIHPIIKEHNGFLNIDLSACTGEEINKCSVLMDTMLLGLKSIEKSYGKYIKTYVEEV</sequence>
<keyword evidence="4" id="KW-0788">Thiol protease</keyword>
<accession>A0A6M0R695</accession>
<dbReference type="OrthoDB" id="48998at2"/>
<dbReference type="AlphaFoldDB" id="A0A6M0R695"/>
<evidence type="ECO:0000313" key="7">
    <source>
        <dbReference type="EMBL" id="NEZ45675.1"/>
    </source>
</evidence>
<dbReference type="RefSeq" id="WP_050606794.1">
    <property type="nucleotide sequence ID" value="NZ_CABKUB010000006.1"/>
</dbReference>
<dbReference type="Proteomes" id="UP000473885">
    <property type="component" value="Unassembled WGS sequence"/>
</dbReference>
<evidence type="ECO:0000256" key="5">
    <source>
        <dbReference type="ARBA" id="ARBA00044503"/>
    </source>
</evidence>
<evidence type="ECO:0000256" key="3">
    <source>
        <dbReference type="ARBA" id="ARBA00022801"/>
    </source>
</evidence>
<evidence type="ECO:0000256" key="4">
    <source>
        <dbReference type="ARBA" id="ARBA00022807"/>
    </source>
</evidence>
<evidence type="ECO:0000313" key="8">
    <source>
        <dbReference type="Proteomes" id="UP000473885"/>
    </source>
</evidence>
<dbReference type="GO" id="GO:0008234">
    <property type="term" value="F:cysteine-type peptidase activity"/>
    <property type="evidence" value="ECO:0007669"/>
    <property type="project" value="UniProtKB-KW"/>
</dbReference>
<dbReference type="SUPFAM" id="SSF118010">
    <property type="entry name" value="TM1457-like"/>
    <property type="match status" value="1"/>
</dbReference>
<keyword evidence="1" id="KW-0690">Ribosome biogenesis</keyword>
<dbReference type="Pfam" id="PF04327">
    <property type="entry name" value="Peptidase_Prp"/>
    <property type="match status" value="1"/>
</dbReference>
<dbReference type="GO" id="GO:0006508">
    <property type="term" value="P:proteolysis"/>
    <property type="evidence" value="ECO:0007669"/>
    <property type="project" value="UniProtKB-KW"/>
</dbReference>
<dbReference type="PANTHER" id="PTHR39178:SF1">
    <property type="entry name" value="RIBOSOMAL-PROCESSING CYSTEINE PROTEASE PRP"/>
    <property type="match status" value="1"/>
</dbReference>
<comment type="caution">
    <text evidence="7">The sequence shown here is derived from an EMBL/GenBank/DDBJ whole genome shotgun (WGS) entry which is preliminary data.</text>
</comment>
<evidence type="ECO:0000256" key="6">
    <source>
        <dbReference type="ARBA" id="ARBA00044538"/>
    </source>
</evidence>
<dbReference type="NCBIfam" id="NF011127">
    <property type="entry name" value="PRK14553.1-7"/>
    <property type="match status" value="1"/>
</dbReference>
<proteinExistence type="inferred from homology"/>
<comment type="similarity">
    <text evidence="5">Belongs to the Prp family.</text>
</comment>
<dbReference type="CDD" id="cd16332">
    <property type="entry name" value="Prp-like"/>
    <property type="match status" value="1"/>
</dbReference>
<dbReference type="GO" id="GO:0042254">
    <property type="term" value="P:ribosome biogenesis"/>
    <property type="evidence" value="ECO:0007669"/>
    <property type="project" value="UniProtKB-KW"/>
</dbReference>
<evidence type="ECO:0000256" key="1">
    <source>
        <dbReference type="ARBA" id="ARBA00022517"/>
    </source>
</evidence>
<dbReference type="Gene3D" id="3.30.70.1490">
    <property type="entry name" value="Cysteine protease Prp"/>
    <property type="match status" value="1"/>
</dbReference>
<gene>
    <name evidence="7" type="ORF">FDF74_00450</name>
</gene>